<keyword evidence="4" id="KW-1185">Reference proteome</keyword>
<comment type="similarity">
    <text evidence="1">Belongs to the peptidase S8 family.</text>
</comment>
<gene>
    <name evidence="3" type="ORF">ILEXP_LOCUS36195</name>
</gene>
<reference evidence="3 4" key="1">
    <citation type="submission" date="2024-02" db="EMBL/GenBank/DDBJ databases">
        <authorList>
            <person name="Vignale AGUSTIN F."/>
            <person name="Sosa J E."/>
            <person name="Modenutti C."/>
        </authorList>
    </citation>
    <scope>NUCLEOTIDE SEQUENCE [LARGE SCALE GENOMIC DNA]</scope>
</reference>
<evidence type="ECO:0000256" key="2">
    <source>
        <dbReference type="ARBA" id="ARBA00022729"/>
    </source>
</evidence>
<dbReference type="InterPro" id="IPR036852">
    <property type="entry name" value="Peptidase_S8/S53_dom_sf"/>
</dbReference>
<organism evidence="3 4">
    <name type="scientific">Ilex paraguariensis</name>
    <name type="common">yerba mate</name>
    <dbReference type="NCBI Taxonomy" id="185542"/>
    <lineage>
        <taxon>Eukaryota</taxon>
        <taxon>Viridiplantae</taxon>
        <taxon>Streptophyta</taxon>
        <taxon>Embryophyta</taxon>
        <taxon>Tracheophyta</taxon>
        <taxon>Spermatophyta</taxon>
        <taxon>Magnoliopsida</taxon>
        <taxon>eudicotyledons</taxon>
        <taxon>Gunneridae</taxon>
        <taxon>Pentapetalae</taxon>
        <taxon>asterids</taxon>
        <taxon>campanulids</taxon>
        <taxon>Aquifoliales</taxon>
        <taxon>Aquifoliaceae</taxon>
        <taxon>Ilex</taxon>
    </lineage>
</organism>
<evidence type="ECO:0000313" key="4">
    <source>
        <dbReference type="Proteomes" id="UP001642360"/>
    </source>
</evidence>
<proteinExistence type="inferred from homology"/>
<evidence type="ECO:0000313" key="3">
    <source>
        <dbReference type="EMBL" id="CAK9166948.1"/>
    </source>
</evidence>
<dbReference type="Gene3D" id="3.40.50.200">
    <property type="entry name" value="Peptidase S8/S53 domain"/>
    <property type="match status" value="1"/>
</dbReference>
<dbReference type="AlphaFoldDB" id="A0ABC8TI37"/>
<sequence length="105" mass="11794">MLATGRFETEMDEAMGRRQEKYNLWGISGKEKSSSMSKVVVKLDTTRSPEFLGLNLDYGLWPETNFGENVIIGLVDSGIWSESDSFNDIGIQLIPSRWKGACDQN</sequence>
<protein>
    <submittedName>
        <fullName evidence="3">Uncharacterized protein</fullName>
    </submittedName>
</protein>
<evidence type="ECO:0000256" key="1">
    <source>
        <dbReference type="ARBA" id="ARBA00011073"/>
    </source>
</evidence>
<keyword evidence="2" id="KW-0732">Signal</keyword>
<dbReference type="EMBL" id="CAUOFW020004724">
    <property type="protein sequence ID" value="CAK9166948.1"/>
    <property type="molecule type" value="Genomic_DNA"/>
</dbReference>
<dbReference type="InterPro" id="IPR045051">
    <property type="entry name" value="SBT"/>
</dbReference>
<accession>A0ABC8TI37</accession>
<comment type="caution">
    <text evidence="3">The sequence shown here is derived from an EMBL/GenBank/DDBJ whole genome shotgun (WGS) entry which is preliminary data.</text>
</comment>
<dbReference type="PANTHER" id="PTHR10795">
    <property type="entry name" value="PROPROTEIN CONVERTASE SUBTILISIN/KEXIN"/>
    <property type="match status" value="1"/>
</dbReference>
<dbReference type="Proteomes" id="UP001642360">
    <property type="component" value="Unassembled WGS sequence"/>
</dbReference>
<dbReference type="SUPFAM" id="SSF52743">
    <property type="entry name" value="Subtilisin-like"/>
    <property type="match status" value="1"/>
</dbReference>
<name>A0ABC8TI37_9AQUA</name>